<keyword evidence="7 12" id="KW-0862">Zinc</keyword>
<comment type="catalytic activity">
    <reaction evidence="9 13">
        <text>cytidine + H2O + H(+) = uridine + NH4(+)</text>
        <dbReference type="Rhea" id="RHEA:16069"/>
        <dbReference type="ChEBI" id="CHEBI:15377"/>
        <dbReference type="ChEBI" id="CHEBI:15378"/>
        <dbReference type="ChEBI" id="CHEBI:16704"/>
        <dbReference type="ChEBI" id="CHEBI:17562"/>
        <dbReference type="ChEBI" id="CHEBI:28938"/>
        <dbReference type="EC" id="3.5.4.5"/>
    </reaction>
</comment>
<dbReference type="GO" id="GO:0004126">
    <property type="term" value="F:cytidine deaminase activity"/>
    <property type="evidence" value="ECO:0007669"/>
    <property type="project" value="UniProtKB-UniRule"/>
</dbReference>
<reference evidence="15 16" key="1">
    <citation type="journal article" date="2018" name="Mol. Biol. Evol.">
        <title>Broad Genomic Sampling Reveals a Smut Pathogenic Ancestry of the Fungal Clade Ustilaginomycotina.</title>
        <authorList>
            <person name="Kijpornyongpan T."/>
            <person name="Mondo S.J."/>
            <person name="Barry K."/>
            <person name="Sandor L."/>
            <person name="Lee J."/>
            <person name="Lipzen A."/>
            <person name="Pangilinan J."/>
            <person name="LaButti K."/>
            <person name="Hainaut M."/>
            <person name="Henrissat B."/>
            <person name="Grigoriev I.V."/>
            <person name="Spatafora J.W."/>
            <person name="Aime M.C."/>
        </authorList>
    </citation>
    <scope>NUCLEOTIDE SEQUENCE [LARGE SCALE GENOMIC DNA]</scope>
    <source>
        <strain evidence="15 16">MCA 5214</strain>
    </source>
</reference>
<evidence type="ECO:0000256" key="7">
    <source>
        <dbReference type="ARBA" id="ARBA00022833"/>
    </source>
</evidence>
<comment type="similarity">
    <text evidence="3 13">Belongs to the cytidine and deoxycytidylate deaminase family.</text>
</comment>
<evidence type="ECO:0000256" key="11">
    <source>
        <dbReference type="PIRSR" id="PIRSR606262-2"/>
    </source>
</evidence>
<dbReference type="SUPFAM" id="SSF53927">
    <property type="entry name" value="Cytidine deaminase-like"/>
    <property type="match status" value="1"/>
</dbReference>
<feature type="binding site" evidence="12">
    <location>
        <position position="108"/>
    </location>
    <ligand>
        <name>Zn(2+)</name>
        <dbReference type="ChEBI" id="CHEBI:29105"/>
        <note>catalytic</note>
    </ligand>
</feature>
<comment type="function">
    <text evidence="2 13">This enzyme scavenges exogenous and endogenous cytidine and 2'-deoxycytidine for UMP synthesis.</text>
</comment>
<keyword evidence="16" id="KW-1185">Reference proteome</keyword>
<dbReference type="OrthoDB" id="414540at2759"/>
<evidence type="ECO:0000256" key="9">
    <source>
        <dbReference type="ARBA" id="ARBA00049558"/>
    </source>
</evidence>
<dbReference type="GO" id="GO:0008270">
    <property type="term" value="F:zinc ion binding"/>
    <property type="evidence" value="ECO:0007669"/>
    <property type="project" value="UniProtKB-UniRule"/>
</dbReference>
<dbReference type="Pfam" id="PF00383">
    <property type="entry name" value="dCMP_cyt_deam_1"/>
    <property type="match status" value="1"/>
</dbReference>
<dbReference type="GO" id="GO:0005829">
    <property type="term" value="C:cytosol"/>
    <property type="evidence" value="ECO:0007669"/>
    <property type="project" value="TreeGrafter"/>
</dbReference>
<dbReference type="EC" id="3.5.4.5" evidence="4 13"/>
<dbReference type="InterPro" id="IPR006262">
    <property type="entry name" value="Cyt_deam_tetra"/>
</dbReference>
<dbReference type="PROSITE" id="PS51747">
    <property type="entry name" value="CYT_DCMP_DEAMINASES_2"/>
    <property type="match status" value="1"/>
</dbReference>
<proteinExistence type="inferred from homology"/>
<dbReference type="FunFam" id="3.40.140.10:FF:000008">
    <property type="entry name" value="Cytidine deaminase"/>
    <property type="match status" value="1"/>
</dbReference>
<dbReference type="Proteomes" id="UP000245884">
    <property type="component" value="Unassembled WGS sequence"/>
</dbReference>
<feature type="non-terminal residue" evidence="15">
    <location>
        <position position="174"/>
    </location>
</feature>
<organism evidence="15 16">
    <name type="scientific">Jaminaea rosea</name>
    <dbReference type="NCBI Taxonomy" id="1569628"/>
    <lineage>
        <taxon>Eukaryota</taxon>
        <taxon>Fungi</taxon>
        <taxon>Dikarya</taxon>
        <taxon>Basidiomycota</taxon>
        <taxon>Ustilaginomycotina</taxon>
        <taxon>Exobasidiomycetes</taxon>
        <taxon>Microstromatales</taxon>
        <taxon>Microstromatales incertae sedis</taxon>
        <taxon>Jaminaea</taxon>
    </lineage>
</organism>
<comment type="cofactor">
    <cofactor evidence="1 12 13">
        <name>Zn(2+)</name>
        <dbReference type="ChEBI" id="CHEBI:29105"/>
    </cofactor>
</comment>
<evidence type="ECO:0000313" key="15">
    <source>
        <dbReference type="EMBL" id="PWN26816.1"/>
    </source>
</evidence>
<evidence type="ECO:0000256" key="2">
    <source>
        <dbReference type="ARBA" id="ARBA00003949"/>
    </source>
</evidence>
<dbReference type="RefSeq" id="XP_025361428.1">
    <property type="nucleotide sequence ID" value="XM_025504103.1"/>
</dbReference>
<dbReference type="PANTHER" id="PTHR11644">
    <property type="entry name" value="CYTIDINE DEAMINASE"/>
    <property type="match status" value="1"/>
</dbReference>
<keyword evidence="5 12" id="KW-0479">Metal-binding</keyword>
<evidence type="ECO:0000256" key="10">
    <source>
        <dbReference type="PIRSR" id="PIRSR606262-1"/>
    </source>
</evidence>
<dbReference type="EMBL" id="KZ819670">
    <property type="protein sequence ID" value="PWN26816.1"/>
    <property type="molecule type" value="Genomic_DNA"/>
</dbReference>
<evidence type="ECO:0000256" key="6">
    <source>
        <dbReference type="ARBA" id="ARBA00022801"/>
    </source>
</evidence>
<dbReference type="InterPro" id="IPR002125">
    <property type="entry name" value="CMP_dCMP_dom"/>
</dbReference>
<dbReference type="PANTHER" id="PTHR11644:SF2">
    <property type="entry name" value="CYTIDINE DEAMINASE"/>
    <property type="match status" value="1"/>
</dbReference>
<evidence type="ECO:0000256" key="3">
    <source>
        <dbReference type="ARBA" id="ARBA00006576"/>
    </source>
</evidence>
<evidence type="ECO:0000256" key="8">
    <source>
        <dbReference type="ARBA" id="ARBA00032005"/>
    </source>
</evidence>
<dbReference type="GO" id="GO:0072527">
    <property type="term" value="P:pyrimidine-containing compound metabolic process"/>
    <property type="evidence" value="ECO:0007669"/>
    <property type="project" value="UniProtKB-ARBA"/>
</dbReference>
<protein>
    <recommendedName>
        <fullName evidence="4 13">Cytidine deaminase</fullName>
        <ecNumber evidence="4 13">3.5.4.5</ecNumber>
    </recommendedName>
    <alternativeName>
        <fullName evidence="8 13">Cytidine aminohydrolase</fullName>
    </alternativeName>
</protein>
<dbReference type="InterPro" id="IPR050202">
    <property type="entry name" value="Cyt/Deoxycyt_deaminase"/>
</dbReference>
<keyword evidence="6 13" id="KW-0378">Hydrolase</keyword>
<dbReference type="AlphaFoldDB" id="A0A316UNG0"/>
<evidence type="ECO:0000256" key="4">
    <source>
        <dbReference type="ARBA" id="ARBA00012783"/>
    </source>
</evidence>
<dbReference type="NCBIfam" id="NF004064">
    <property type="entry name" value="PRK05578.1"/>
    <property type="match status" value="1"/>
</dbReference>
<dbReference type="NCBIfam" id="TIGR01354">
    <property type="entry name" value="cyt_deam_tetra"/>
    <property type="match status" value="1"/>
</dbReference>
<dbReference type="InterPro" id="IPR016193">
    <property type="entry name" value="Cytidine_deaminase-like"/>
</dbReference>
<dbReference type="GeneID" id="37025926"/>
<accession>A0A316UNG0</accession>
<evidence type="ECO:0000256" key="13">
    <source>
        <dbReference type="RuleBase" id="RU364006"/>
    </source>
</evidence>
<dbReference type="Gene3D" id="3.40.140.10">
    <property type="entry name" value="Cytidine Deaminase, domain 2"/>
    <property type="match status" value="1"/>
</dbReference>
<sequence length="174" mass="18740">SKAPLSAEERKALLQAALDARALAYCPYSNFRVGASLLLGDGRIIKGGNVENASYPAGICAERSALLTAQASCFPPTAATSSAKSPLQGQIRAIAVSSDLPSSPCSPCGVCRQFIREFCELDMPIYMVWGEWREECESDDEVEGSKTKGRIVRTLEELLPLSFGPEELARPRDA</sequence>
<evidence type="ECO:0000313" key="16">
    <source>
        <dbReference type="Proteomes" id="UP000245884"/>
    </source>
</evidence>
<evidence type="ECO:0000256" key="12">
    <source>
        <dbReference type="PIRSR" id="PIRSR606262-3"/>
    </source>
</evidence>
<feature type="domain" description="CMP/dCMP-type deaminase" evidence="14">
    <location>
        <begin position="8"/>
        <end position="166"/>
    </location>
</feature>
<dbReference type="STRING" id="1569628.A0A316UNG0"/>
<feature type="binding site" evidence="12">
    <location>
        <position position="111"/>
    </location>
    <ligand>
        <name>Zn(2+)</name>
        <dbReference type="ChEBI" id="CHEBI:29105"/>
        <note>catalytic</note>
    </ligand>
</feature>
<evidence type="ECO:0000256" key="5">
    <source>
        <dbReference type="ARBA" id="ARBA00022723"/>
    </source>
</evidence>
<comment type="catalytic activity">
    <reaction evidence="13">
        <text>2'-deoxycytidine + H2O + H(+) = 2'-deoxyuridine + NH4(+)</text>
        <dbReference type="Rhea" id="RHEA:13433"/>
        <dbReference type="ChEBI" id="CHEBI:15377"/>
        <dbReference type="ChEBI" id="CHEBI:15378"/>
        <dbReference type="ChEBI" id="CHEBI:15698"/>
        <dbReference type="ChEBI" id="CHEBI:16450"/>
        <dbReference type="ChEBI" id="CHEBI:28938"/>
        <dbReference type="EC" id="3.5.4.5"/>
    </reaction>
</comment>
<dbReference type="GO" id="GO:0055086">
    <property type="term" value="P:nucleobase-containing small molecule metabolic process"/>
    <property type="evidence" value="ECO:0007669"/>
    <property type="project" value="UniProtKB-ARBA"/>
</dbReference>
<evidence type="ECO:0000256" key="1">
    <source>
        <dbReference type="ARBA" id="ARBA00001947"/>
    </source>
</evidence>
<feature type="binding site" evidence="12">
    <location>
        <position position="60"/>
    </location>
    <ligand>
        <name>Zn(2+)</name>
        <dbReference type="ChEBI" id="CHEBI:29105"/>
        <note>catalytic</note>
    </ligand>
</feature>
<gene>
    <name evidence="15" type="ORF">BDZ90DRAFT_211288</name>
</gene>
<dbReference type="CDD" id="cd01283">
    <property type="entry name" value="cytidine_deaminase"/>
    <property type="match status" value="1"/>
</dbReference>
<feature type="active site" description="Proton donor" evidence="10">
    <location>
        <position position="62"/>
    </location>
</feature>
<name>A0A316UNG0_9BASI</name>
<evidence type="ECO:0000259" key="14">
    <source>
        <dbReference type="PROSITE" id="PS51747"/>
    </source>
</evidence>
<feature type="binding site" evidence="11">
    <location>
        <begin position="49"/>
        <end position="55"/>
    </location>
    <ligand>
        <name>substrate</name>
    </ligand>
</feature>
<feature type="non-terminal residue" evidence="15">
    <location>
        <position position="1"/>
    </location>
</feature>